<reference evidence="1" key="1">
    <citation type="submission" date="2009-02" db="EMBL/GenBank/DDBJ databases">
        <authorList>
            <person name="Fulton L."/>
            <person name="Clifton S."/>
            <person name="Fulton B."/>
            <person name="Xu J."/>
            <person name="Minx P."/>
            <person name="Pepin K.H."/>
            <person name="Johnson M."/>
            <person name="Bhonagiri V."/>
            <person name="Nash W.E."/>
            <person name="Mardis E.R."/>
            <person name="Wilson R.K."/>
        </authorList>
    </citation>
    <scope>NUCLEOTIDE SEQUENCE [LARGE SCALE GENOMIC DNA]</scope>
    <source>
        <strain evidence="1">DSM 15053</strain>
    </source>
</reference>
<dbReference type="Proteomes" id="UP000004893">
    <property type="component" value="Unassembled WGS sequence"/>
</dbReference>
<evidence type="ECO:0000313" key="1">
    <source>
        <dbReference type="EMBL" id="EEG73274.1"/>
    </source>
</evidence>
<dbReference type="CDD" id="cd02440">
    <property type="entry name" value="AdoMet_MTases"/>
    <property type="match status" value="1"/>
</dbReference>
<dbReference type="GO" id="GO:0160105">
    <property type="term" value="F:tRNA (adenine(22)-N1)-methyltransferase activity"/>
    <property type="evidence" value="ECO:0007669"/>
    <property type="project" value="InterPro"/>
</dbReference>
<proteinExistence type="predicted"/>
<accession>C0C398</accession>
<dbReference type="OrthoDB" id="5881184at2"/>
<dbReference type="InterPro" id="IPR006901">
    <property type="entry name" value="TrmK"/>
</dbReference>
<keyword evidence="2" id="KW-1185">Reference proteome</keyword>
<comment type="caution">
    <text evidence="1">The sequence shown here is derived from an EMBL/GenBank/DDBJ whole genome shotgun (WGS) entry which is preliminary data.</text>
</comment>
<dbReference type="PANTHER" id="PTHR38451:SF1">
    <property type="entry name" value="TRNA (ADENINE(22)-N(1))-METHYLTRANSFERASE"/>
    <property type="match status" value="1"/>
</dbReference>
<dbReference type="Pfam" id="PF12847">
    <property type="entry name" value="Methyltransf_18"/>
    <property type="match status" value="1"/>
</dbReference>
<dbReference type="EMBL" id="ABYI02000028">
    <property type="protein sequence ID" value="EEG73274.1"/>
    <property type="molecule type" value="Genomic_DNA"/>
</dbReference>
<evidence type="ECO:0000313" key="2">
    <source>
        <dbReference type="Proteomes" id="UP000004893"/>
    </source>
</evidence>
<dbReference type="PANTHER" id="PTHR38451">
    <property type="entry name" value="TRNA (ADENINE(22)-N(1))-METHYLTRANSFERASE"/>
    <property type="match status" value="1"/>
</dbReference>
<dbReference type="RefSeq" id="WP_006443916.1">
    <property type="nucleotide sequence ID" value="NZ_CP036524.1"/>
</dbReference>
<dbReference type="eggNOG" id="COG2384">
    <property type="taxonomic scope" value="Bacteria"/>
</dbReference>
<sequence>MELSKRLRAVAGLVTEGASVADIGTDHGYIPIYLAAHGTAGKVIASDINEGPLERARIHIQGQKDVCGKIETRRSDGLKAIKPGEADTMIAAGMGGGLIIRILEEGKDVTEQMKDLILQPQSEAGKVRSYLNGHGFVIVEEDMVEEEGKYYPMMRAEHGTAGTYTETELCYGKLLLEQRHPVLREYLLREQRIKRDIEVQLGESESERSAKRRKELEKERKLIQNALEYYR</sequence>
<evidence type="ECO:0008006" key="3">
    <source>
        <dbReference type="Google" id="ProtNLM"/>
    </source>
</evidence>
<dbReference type="HOGENOM" id="CLU_071037_1_0_9"/>
<dbReference type="AlphaFoldDB" id="C0C398"/>
<name>C0C398_9FIRM</name>
<dbReference type="PIRSF" id="PIRSF018637">
    <property type="entry name" value="TrmK"/>
    <property type="match status" value="1"/>
</dbReference>
<dbReference type="SUPFAM" id="SSF53335">
    <property type="entry name" value="S-adenosyl-L-methionine-dependent methyltransferases"/>
    <property type="match status" value="1"/>
</dbReference>
<dbReference type="InterPro" id="IPR029063">
    <property type="entry name" value="SAM-dependent_MTases_sf"/>
</dbReference>
<reference evidence="1" key="2">
    <citation type="submission" date="2013-06" db="EMBL/GenBank/DDBJ databases">
        <title>Draft genome sequence of Clostridium hylemonae (DSM 15053).</title>
        <authorList>
            <person name="Sudarsanam P."/>
            <person name="Ley R."/>
            <person name="Guruge J."/>
            <person name="Turnbaugh P.J."/>
            <person name="Mahowald M."/>
            <person name="Liep D."/>
            <person name="Gordon J."/>
        </authorList>
    </citation>
    <scope>NUCLEOTIDE SEQUENCE</scope>
    <source>
        <strain evidence="1">DSM 15053</strain>
    </source>
</reference>
<dbReference type="Gene3D" id="1.10.287.1890">
    <property type="match status" value="1"/>
</dbReference>
<protein>
    <recommendedName>
        <fullName evidence="3">SAM-dependent methyltransferase</fullName>
    </recommendedName>
</protein>
<dbReference type="STRING" id="553973.CLOHYLEM_06559"/>
<organism evidence="1 2">
    <name type="scientific">[Clostridium] hylemonae DSM 15053</name>
    <dbReference type="NCBI Taxonomy" id="553973"/>
    <lineage>
        <taxon>Bacteria</taxon>
        <taxon>Bacillati</taxon>
        <taxon>Bacillota</taxon>
        <taxon>Clostridia</taxon>
        <taxon>Lachnospirales</taxon>
        <taxon>Lachnospiraceae</taxon>
    </lineage>
</organism>
<gene>
    <name evidence="1" type="ORF">CLOHYLEM_06559</name>
</gene>
<dbReference type="Gene3D" id="3.40.50.150">
    <property type="entry name" value="Vaccinia Virus protein VP39"/>
    <property type="match status" value="1"/>
</dbReference>